<evidence type="ECO:0000313" key="3">
    <source>
        <dbReference type="Proteomes" id="UP000309340"/>
    </source>
</evidence>
<feature type="region of interest" description="Disordered" evidence="1">
    <location>
        <begin position="105"/>
        <end position="143"/>
    </location>
</feature>
<dbReference type="EMBL" id="NAJQ01000249">
    <property type="protein sequence ID" value="TKA73836.1"/>
    <property type="molecule type" value="Genomic_DNA"/>
</dbReference>
<feature type="compositionally biased region" description="Low complexity" evidence="1">
    <location>
        <begin position="37"/>
        <end position="73"/>
    </location>
</feature>
<gene>
    <name evidence="2" type="ORF">B0A55_07620</name>
</gene>
<reference evidence="2 3" key="1">
    <citation type="submission" date="2017-03" db="EMBL/GenBank/DDBJ databases">
        <title>Genomes of endolithic fungi from Antarctica.</title>
        <authorList>
            <person name="Coleine C."/>
            <person name="Masonjones S."/>
            <person name="Stajich J.E."/>
        </authorList>
    </citation>
    <scope>NUCLEOTIDE SEQUENCE [LARGE SCALE GENOMIC DNA]</scope>
    <source>
        <strain evidence="2 3">CCFEE 5184</strain>
    </source>
</reference>
<accession>A0A4U0XD91</accession>
<dbReference type="AlphaFoldDB" id="A0A4U0XD91"/>
<proteinExistence type="predicted"/>
<feature type="region of interest" description="Disordered" evidence="1">
    <location>
        <begin position="181"/>
        <end position="245"/>
    </location>
</feature>
<feature type="region of interest" description="Disordered" evidence="1">
    <location>
        <begin position="1"/>
        <end position="84"/>
    </location>
</feature>
<sequence length="501" mass="53762">MDWQSSMGMYHFQQQPPDEEVEDDNEDFYGENEEAKAGAAAEADGDAGDLLSSLLPKEPEAAAQVQVQVQQAPTPKPAPATLSVAERKAENQRKADLLRAQLLAKRQNTPLKPATPQPGTPAKAPMVPQQPAITPAQPKPVPEVKHDVFHFGSDGLVVPAEVGKPSNGTLNLDSLIAEGKRLAEAKAKEQSNAQSNGHADEPTPAPVNHVKPTTAPKPAETPKAPAQRAPVQVHQAPATAEKAQPSQFLTDVYYADLAAWLEHTGYHDVEYRAAKLQKHKARMALEAEAAKIQEQLDKLKHEEEAEMQALRSSIAHPSATPQTAPSLPPTMPSGDAGILATVAQGLTNSTKRPHSPTPGERSNNKRREEASTNGFRIRGANDSPLSPHALERRISYPDVRRRSLDAAKSRDPSLERRQAYYKRDGERAGAPRAYDAYEPGRDGKLFPSSSREYNGGRGGAGYRGRGGGGGGGGGGGHGREYNHSYRGSGVQSGGSTRRDAR</sequence>
<keyword evidence="3" id="KW-1185">Reference proteome</keyword>
<feature type="region of interest" description="Disordered" evidence="1">
    <location>
        <begin position="305"/>
        <end position="501"/>
    </location>
</feature>
<feature type="compositionally biased region" description="Acidic residues" evidence="1">
    <location>
        <begin position="17"/>
        <end position="32"/>
    </location>
</feature>
<name>A0A4U0XD91_9PEZI</name>
<feature type="compositionally biased region" description="Low complexity" evidence="1">
    <location>
        <begin position="211"/>
        <end position="226"/>
    </location>
</feature>
<evidence type="ECO:0000313" key="2">
    <source>
        <dbReference type="EMBL" id="TKA73836.1"/>
    </source>
</evidence>
<dbReference type="Proteomes" id="UP000309340">
    <property type="component" value="Unassembled WGS sequence"/>
</dbReference>
<feature type="compositionally biased region" description="Gly residues" evidence="1">
    <location>
        <begin position="455"/>
        <end position="476"/>
    </location>
</feature>
<comment type="caution">
    <text evidence="2">The sequence shown here is derived from an EMBL/GenBank/DDBJ whole genome shotgun (WGS) entry which is preliminary data.</text>
</comment>
<protein>
    <submittedName>
        <fullName evidence="2">Uncharacterized protein</fullName>
    </submittedName>
</protein>
<dbReference type="OrthoDB" id="6103986at2759"/>
<feature type="compositionally biased region" description="Polar residues" evidence="1">
    <location>
        <begin position="1"/>
        <end position="16"/>
    </location>
</feature>
<organism evidence="2 3">
    <name type="scientific">Friedmanniomyces simplex</name>
    <dbReference type="NCBI Taxonomy" id="329884"/>
    <lineage>
        <taxon>Eukaryota</taxon>
        <taxon>Fungi</taxon>
        <taxon>Dikarya</taxon>
        <taxon>Ascomycota</taxon>
        <taxon>Pezizomycotina</taxon>
        <taxon>Dothideomycetes</taxon>
        <taxon>Dothideomycetidae</taxon>
        <taxon>Mycosphaerellales</taxon>
        <taxon>Teratosphaeriaceae</taxon>
        <taxon>Friedmanniomyces</taxon>
    </lineage>
</organism>
<evidence type="ECO:0000256" key="1">
    <source>
        <dbReference type="SAM" id="MobiDB-lite"/>
    </source>
</evidence>
<feature type="compositionally biased region" description="Basic and acidic residues" evidence="1">
    <location>
        <begin position="389"/>
        <end position="429"/>
    </location>
</feature>